<evidence type="ECO:0000313" key="3">
    <source>
        <dbReference type="Proteomes" id="UP000187203"/>
    </source>
</evidence>
<sequence length="427" mass="47953">MSPKLQSFRVEKGIGEESDGGGGRRIKILCPKMVPPLRPPAQEAAMCPSPLTPNVSQTTNFMAEANPNHLYRRLEFTEDDMLSSSTAMGMREQHTTMADEQNVEFMDEQNSQNKCLNLIDPCANDIDLLHSYVSQEIIPKLGMEFDTEEEVYAFYKKYANEHSHALASPHKRMFLRSQRTINPAQAAELDIADQSGIAPKESVGFLARKAGGVENLGFIPRDYNNYLRSKRTERMKVGDTGGVLEYLQNMQHNQMIQKIDVANRYKALLRWYSHLAARAATSEQSFEMAMSDGEKTLTKIEAALKRLSIKDTLNSGGGKEASQVATNGQNQTVGGTSQLAHDHNAIVELSVQSTPPCHFVQQQWDPNCDMTLMKQPTFSSVVILLQAQISQTQPSKRDNLKDEAWKNLSRLMVLQVKFILFFMLMLT</sequence>
<dbReference type="Proteomes" id="UP000187203">
    <property type="component" value="Unassembled WGS sequence"/>
</dbReference>
<feature type="compositionally biased region" description="Polar residues" evidence="1">
    <location>
        <begin position="323"/>
        <end position="336"/>
    </location>
</feature>
<dbReference type="OrthoDB" id="1708957at2759"/>
<organism evidence="2 3">
    <name type="scientific">Corchorus olitorius</name>
    <dbReference type="NCBI Taxonomy" id="93759"/>
    <lineage>
        <taxon>Eukaryota</taxon>
        <taxon>Viridiplantae</taxon>
        <taxon>Streptophyta</taxon>
        <taxon>Embryophyta</taxon>
        <taxon>Tracheophyta</taxon>
        <taxon>Spermatophyta</taxon>
        <taxon>Magnoliopsida</taxon>
        <taxon>eudicotyledons</taxon>
        <taxon>Gunneridae</taxon>
        <taxon>Pentapetalae</taxon>
        <taxon>rosids</taxon>
        <taxon>malvids</taxon>
        <taxon>Malvales</taxon>
        <taxon>Malvaceae</taxon>
        <taxon>Grewioideae</taxon>
        <taxon>Apeibeae</taxon>
        <taxon>Corchorus</taxon>
    </lineage>
</organism>
<feature type="region of interest" description="Disordered" evidence="1">
    <location>
        <begin position="314"/>
        <end position="336"/>
    </location>
</feature>
<name>A0A1R3JGA5_9ROSI</name>
<dbReference type="EMBL" id="AWUE01016219">
    <property type="protein sequence ID" value="OMO93847.1"/>
    <property type="molecule type" value="Genomic_DNA"/>
</dbReference>
<dbReference type="STRING" id="93759.A0A1R3JGA5"/>
<evidence type="ECO:0000256" key="1">
    <source>
        <dbReference type="SAM" id="MobiDB-lite"/>
    </source>
</evidence>
<comment type="caution">
    <text evidence="2">The sequence shown here is derived from an EMBL/GenBank/DDBJ whole genome shotgun (WGS) entry which is preliminary data.</text>
</comment>
<keyword evidence="3" id="KW-1185">Reference proteome</keyword>
<evidence type="ECO:0000313" key="2">
    <source>
        <dbReference type="EMBL" id="OMO93847.1"/>
    </source>
</evidence>
<proteinExistence type="predicted"/>
<gene>
    <name evidence="2" type="ORF">COLO4_16646</name>
</gene>
<feature type="region of interest" description="Disordered" evidence="1">
    <location>
        <begin position="1"/>
        <end position="25"/>
    </location>
</feature>
<accession>A0A1R3JGA5</accession>
<dbReference type="AlphaFoldDB" id="A0A1R3JGA5"/>
<protein>
    <submittedName>
        <fullName evidence="2">Uncharacterized protein</fullName>
    </submittedName>
</protein>
<dbReference type="PANTHER" id="PTHR47718:SF8">
    <property type="entry name" value="PROTEIN FAR1-RELATED SEQUENCE"/>
    <property type="match status" value="1"/>
</dbReference>
<reference evidence="3" key="1">
    <citation type="submission" date="2013-09" db="EMBL/GenBank/DDBJ databases">
        <title>Corchorus olitorius genome sequencing.</title>
        <authorList>
            <person name="Alam M."/>
            <person name="Haque M.S."/>
            <person name="Islam M.S."/>
            <person name="Emdad E.M."/>
            <person name="Islam M.M."/>
            <person name="Ahmed B."/>
            <person name="Halim A."/>
            <person name="Hossen Q.M.M."/>
            <person name="Hossain M.Z."/>
            <person name="Ahmed R."/>
            <person name="Khan M.M."/>
            <person name="Islam R."/>
            <person name="Rashid M.M."/>
            <person name="Khan S.A."/>
            <person name="Rahman M.S."/>
            <person name="Alam M."/>
            <person name="Yahiya A.S."/>
            <person name="Khan M.S."/>
            <person name="Azam M.S."/>
            <person name="Haque T."/>
            <person name="Lashkar M.Z.H."/>
            <person name="Akhand A.I."/>
            <person name="Morshed G."/>
            <person name="Roy S."/>
            <person name="Uddin K.S."/>
            <person name="Rabeya T."/>
            <person name="Hossain A.S."/>
            <person name="Chowdhury A."/>
            <person name="Snigdha A.R."/>
            <person name="Mortoza M.S."/>
            <person name="Matin S.A."/>
            <person name="Hoque S.M.E."/>
            <person name="Islam M.K."/>
            <person name="Roy D.K."/>
            <person name="Haider R."/>
            <person name="Moosa M.M."/>
            <person name="Elias S.M."/>
            <person name="Hasan A.M."/>
            <person name="Jahan S."/>
            <person name="Shafiuddin M."/>
            <person name="Mahmood N."/>
            <person name="Shommy N.S."/>
        </authorList>
    </citation>
    <scope>NUCLEOTIDE SEQUENCE [LARGE SCALE GENOMIC DNA]</scope>
    <source>
        <strain evidence="3">cv. O-4</strain>
    </source>
</reference>
<dbReference type="PANTHER" id="PTHR47718">
    <property type="entry name" value="OS01G0519700 PROTEIN"/>
    <property type="match status" value="1"/>
</dbReference>